<dbReference type="InterPro" id="IPR040097">
    <property type="entry name" value="FAAL/FAAC"/>
</dbReference>
<keyword evidence="10" id="KW-1185">Reference proteome</keyword>
<dbReference type="Gene3D" id="3.30.559.10">
    <property type="entry name" value="Chloramphenicol acetyltransferase-like domain"/>
    <property type="match status" value="1"/>
</dbReference>
<dbReference type="PROSITE" id="PS00455">
    <property type="entry name" value="AMP_BINDING"/>
    <property type="match status" value="1"/>
</dbReference>
<dbReference type="Gene3D" id="3.30.300.30">
    <property type="match status" value="2"/>
</dbReference>
<keyword evidence="6" id="KW-0443">Lipid metabolism</keyword>
<dbReference type="NCBIfam" id="TIGR01733">
    <property type="entry name" value="AA-adenyl-dom"/>
    <property type="match status" value="1"/>
</dbReference>
<dbReference type="InterPro" id="IPR009081">
    <property type="entry name" value="PP-bd_ACP"/>
</dbReference>
<dbReference type="Pfam" id="PF00668">
    <property type="entry name" value="Condensation"/>
    <property type="match status" value="1"/>
</dbReference>
<dbReference type="PANTHER" id="PTHR45527:SF1">
    <property type="entry name" value="FATTY ACID SYNTHASE"/>
    <property type="match status" value="1"/>
</dbReference>
<dbReference type="InterPro" id="IPR023213">
    <property type="entry name" value="CAT-like_dom_sf"/>
</dbReference>
<accession>A0A166W3U4</accession>
<dbReference type="Gene3D" id="3.40.50.12780">
    <property type="entry name" value="N-terminal domain of ligase-like"/>
    <property type="match status" value="2"/>
</dbReference>
<dbReference type="CDD" id="cd05931">
    <property type="entry name" value="FAAL"/>
    <property type="match status" value="1"/>
</dbReference>
<dbReference type="CDD" id="cd19531">
    <property type="entry name" value="LCL_NRPS-like"/>
    <property type="match status" value="1"/>
</dbReference>
<feature type="domain" description="Carrier" evidence="8">
    <location>
        <begin position="1644"/>
        <end position="1718"/>
    </location>
</feature>
<dbReference type="Pfam" id="PF13193">
    <property type="entry name" value="AMP-binding_C"/>
    <property type="match status" value="1"/>
</dbReference>
<evidence type="ECO:0000256" key="1">
    <source>
        <dbReference type="ARBA" id="ARBA00001957"/>
    </source>
</evidence>
<evidence type="ECO:0000256" key="7">
    <source>
        <dbReference type="SAM" id="MobiDB-lite"/>
    </source>
</evidence>
<feature type="domain" description="Carrier" evidence="8">
    <location>
        <begin position="585"/>
        <end position="660"/>
    </location>
</feature>
<dbReference type="InterPro" id="IPR006162">
    <property type="entry name" value="Ppantetheine_attach_site"/>
</dbReference>
<dbReference type="InterPro" id="IPR010071">
    <property type="entry name" value="AA_adenyl_dom"/>
</dbReference>
<dbReference type="SUPFAM" id="SSF56801">
    <property type="entry name" value="Acetyl-CoA synthetase-like"/>
    <property type="match status" value="2"/>
</dbReference>
<dbReference type="SUPFAM" id="SSF47336">
    <property type="entry name" value="ACP-like"/>
    <property type="match status" value="2"/>
</dbReference>
<evidence type="ECO:0000256" key="3">
    <source>
        <dbReference type="ARBA" id="ARBA00022450"/>
    </source>
</evidence>
<dbReference type="InterPro" id="IPR000873">
    <property type="entry name" value="AMP-dep_synth/lig_dom"/>
</dbReference>
<dbReference type="InterPro" id="IPR045851">
    <property type="entry name" value="AMP-bd_C_sf"/>
</dbReference>
<dbReference type="PROSITE" id="PS50075">
    <property type="entry name" value="CARRIER"/>
    <property type="match status" value="2"/>
</dbReference>
<protein>
    <recommendedName>
        <fullName evidence="8">Carrier domain-containing protein</fullName>
    </recommendedName>
</protein>
<organism evidence="9 10">
    <name type="scientific">Pseudoalteromonas luteoviolacea DSM 6061</name>
    <dbReference type="NCBI Taxonomy" id="1365250"/>
    <lineage>
        <taxon>Bacteria</taxon>
        <taxon>Pseudomonadati</taxon>
        <taxon>Pseudomonadota</taxon>
        <taxon>Gammaproteobacteria</taxon>
        <taxon>Alteromonadales</taxon>
        <taxon>Pseudoalteromonadaceae</taxon>
        <taxon>Pseudoalteromonas</taxon>
    </lineage>
</organism>
<comment type="similarity">
    <text evidence="2">Belongs to the ATP-dependent AMP-binding enzyme family.</text>
</comment>
<dbReference type="SUPFAM" id="SSF52777">
    <property type="entry name" value="CoA-dependent acyltransferases"/>
    <property type="match status" value="2"/>
</dbReference>
<dbReference type="Proteomes" id="UP000076643">
    <property type="component" value="Unassembled WGS sequence"/>
</dbReference>
<dbReference type="STRING" id="43657.S4054249_19845"/>
<dbReference type="GO" id="GO:0047527">
    <property type="term" value="F:2,3-dihydroxybenzoate-serine ligase activity"/>
    <property type="evidence" value="ECO:0007669"/>
    <property type="project" value="TreeGrafter"/>
</dbReference>
<dbReference type="GO" id="GO:0009239">
    <property type="term" value="P:enterobactin biosynthetic process"/>
    <property type="evidence" value="ECO:0007669"/>
    <property type="project" value="TreeGrafter"/>
</dbReference>
<dbReference type="PANTHER" id="PTHR45527">
    <property type="entry name" value="NONRIBOSOMAL PEPTIDE SYNTHETASE"/>
    <property type="match status" value="1"/>
</dbReference>
<dbReference type="InterPro" id="IPR036736">
    <property type="entry name" value="ACP-like_sf"/>
</dbReference>
<evidence type="ECO:0000313" key="10">
    <source>
        <dbReference type="Proteomes" id="UP000076643"/>
    </source>
</evidence>
<dbReference type="Pfam" id="PF00501">
    <property type="entry name" value="AMP-binding"/>
    <property type="match status" value="2"/>
</dbReference>
<dbReference type="Gene3D" id="3.30.559.30">
    <property type="entry name" value="Nonribosomal peptide synthetase, condensation domain"/>
    <property type="match status" value="1"/>
</dbReference>
<feature type="region of interest" description="Disordered" evidence="7">
    <location>
        <begin position="1721"/>
        <end position="1751"/>
    </location>
</feature>
<reference evidence="9 10" key="1">
    <citation type="submission" date="2013-07" db="EMBL/GenBank/DDBJ databases">
        <title>Comparative Genomic and Metabolomic Analysis of Twelve Strains of Pseudoalteromonas luteoviolacea.</title>
        <authorList>
            <person name="Vynne N.G."/>
            <person name="Mansson M."/>
            <person name="Gram L."/>
        </authorList>
    </citation>
    <scope>NUCLEOTIDE SEQUENCE [LARGE SCALE GENOMIC DNA]</scope>
    <source>
        <strain evidence="9 10">DSM 6061</strain>
    </source>
</reference>
<dbReference type="GO" id="GO:0009366">
    <property type="term" value="C:enterobactin synthetase complex"/>
    <property type="evidence" value="ECO:0007669"/>
    <property type="project" value="TreeGrafter"/>
</dbReference>
<dbReference type="RefSeq" id="WP_063365574.1">
    <property type="nucleotide sequence ID" value="NZ_AQHB01000035.1"/>
</dbReference>
<dbReference type="InterPro" id="IPR020845">
    <property type="entry name" value="AMP-binding_CS"/>
</dbReference>
<keyword evidence="3" id="KW-0596">Phosphopantetheine</keyword>
<dbReference type="Gene3D" id="1.10.1200.10">
    <property type="entry name" value="ACP-like"/>
    <property type="match status" value="2"/>
</dbReference>
<dbReference type="PROSITE" id="PS00012">
    <property type="entry name" value="PHOSPHOPANTETHEINE"/>
    <property type="match status" value="1"/>
</dbReference>
<dbReference type="GO" id="GO:0031177">
    <property type="term" value="F:phosphopantetheine binding"/>
    <property type="evidence" value="ECO:0007669"/>
    <property type="project" value="TreeGrafter"/>
</dbReference>
<proteinExistence type="inferred from homology"/>
<dbReference type="GO" id="GO:0005829">
    <property type="term" value="C:cytosol"/>
    <property type="evidence" value="ECO:0007669"/>
    <property type="project" value="TreeGrafter"/>
</dbReference>
<dbReference type="EMBL" id="AUYB01000112">
    <property type="protein sequence ID" value="KZN35381.1"/>
    <property type="molecule type" value="Genomic_DNA"/>
</dbReference>
<comment type="cofactor">
    <cofactor evidence="1">
        <name>pantetheine 4'-phosphate</name>
        <dbReference type="ChEBI" id="CHEBI:47942"/>
    </cofactor>
</comment>
<evidence type="ECO:0000256" key="2">
    <source>
        <dbReference type="ARBA" id="ARBA00006432"/>
    </source>
</evidence>
<dbReference type="InterPro" id="IPR025110">
    <property type="entry name" value="AMP-bd_C"/>
</dbReference>
<dbReference type="GO" id="GO:0071766">
    <property type="term" value="P:Actinobacterium-type cell wall biogenesis"/>
    <property type="evidence" value="ECO:0007669"/>
    <property type="project" value="UniProtKB-ARBA"/>
</dbReference>
<dbReference type="InterPro" id="IPR001242">
    <property type="entry name" value="Condensation_dom"/>
</dbReference>
<sequence>MTAITIMDHLAQHAAQQPDNIALVCVDKKAQTPWSFGELYAQSLMVASHLKDHVVAGDRALILMDTGIEYVTSFLACQYLGVTAIPSFPPESTKAQHIARTVGIAEDSEAAVVLTTARFTTTVEALVEQVDGSKMLVIDEFCEQKEAVERHPAKSEEIAFLQYTSGSTAKPKGVMVSHGNLLGNEKAIAEGMHITLDDVLVSWLPLFHDMGLIGGLLQPIYTGYKLVLCSPRYFMERPARWLQLISEHKATMSGGPDFSYRLCIERVKDKQVADLDLSSLRVFFSGAEPIRHDTLLSFAQKYAAQGFKPTALYPCYGLAEGTLFVTGSIPSQGAVIEAFETRELAAGKAVQQHAKDMRDSDEYTHQVGCGITASEHHVRITCPTSFDEVSQGHIGEIWASGPSIAVGYWRNEQATQDTFVQHAGKRWLRTGDVGYIHQGQLFISGRQKDLIIMNGHNIYPQDIERAIEGALSFVRQGRVSAFPVPSEQSGEGIGVAIETANVYRNEVPAEQTALIVRDFIIEQFGNCPELVVLLDQGGLPKTSSGKLQRSACLKLLNAEKLATYGVFNLTQLQQLATSHGGDDQHSWDELAHQLAALWQGVLHYPVNSDDADFFALGGSSIKAALLLAKVQESLHCQIEPTAVFAAHKFGDFCQLVRESVATKQQQQLIPALAKDAYPLSAQQQRQLFLWQLEPLGSAYHIGASLTLNGQVNAAHLQSAVAQVLAQQGVLRHAYDKDQTGQWQQRLSTQVLNWQQVDFSIDGGSEIVARDWVSAFYQEPFALEQGDNFRAALVKLSEERHQLILVMHHIASDAWSFDLMLADISRYYALLTDGQTLPDTLHTVNYGDFAAWQQQWLLSTEAQAQMTYWQEQLQAHDDEELLAPQHPRQSNIQAPMQSQAIKLPYQQVEQLQALAHQHGASLFMLLLSSLQVFFYRYSGKRTPRIGVPVANRRFSELHSLMGFFINTLVQRNSLSAQQSFIEVLSSTKTHAIDAQKNQDLPFEKLVEVMNPDRSLGQNPLFQVMFNHLEQDVQQALELSGVEVEQVTALQQQAQFDLSIDSRLLNDGALLLEFQYNAALYDADYIETVVSAFNTLLSEIIKTPNQAIGNLALHTQQVESAQQGRGETIELPMTPWLQAISEIAQQTPSRTAVIYNDQHYSFEWLEHTANRLAHGLIANGFGTESVIGVMQNRKPLMLASTLACLKAGAAYLPLDKQFPADKLQHMLQDSGCGAILSDEVALPVTFDDALLSPQTLLSEQHLNTTPPEVYYHDNQTAYLNYTSGSTGKAKGVAIELGALSRYIESAKRFIDLQADDVVLQFATANFDAFVEQLFPTWSVGAAVLLRGDVLWDADTLYTQAQTHQVAVMDLSAAYWRSISASWARKAQLAPLNLPKLRQVHSGGEAMSVAGIRDWQNTGLTQVRLLNTYGPTEIVVEAAIHPCQDLDASEDSNLSVPLGHALAGRQLYILDDNLEIVPNGQVGQLYVGGDILARGYWAQPEMTATRFVADPYSDNGARMYATGDLVSWQGTELMYHGRNDHQVKIRGFRVELGEIEQQFSQLPDVDMAVVVTEQQAHGLGLIAYIQSAKFNEHTFADKLKRALGERLPAYMVPSDIVVMEKLPTNASGKLERQHLPKVERVKQPVALAENDTERAIAEVWQKHLKTQEIDRHANFFDVGGHSLLLMAVYEDLKAQYPNLQMTELFAHPSIASLATLLGNAQTNAAPVTSNKPSGAKQKRGMGAIAARKRKARES</sequence>
<evidence type="ECO:0000256" key="5">
    <source>
        <dbReference type="ARBA" id="ARBA00022832"/>
    </source>
</evidence>
<evidence type="ECO:0000256" key="6">
    <source>
        <dbReference type="ARBA" id="ARBA00023098"/>
    </source>
</evidence>
<name>A0A166W3U4_9GAMM</name>
<evidence type="ECO:0000256" key="4">
    <source>
        <dbReference type="ARBA" id="ARBA00022553"/>
    </source>
</evidence>
<keyword evidence="4" id="KW-0597">Phosphoprotein</keyword>
<dbReference type="GO" id="GO:0043041">
    <property type="term" value="P:amino acid activation for nonribosomal peptide biosynthetic process"/>
    <property type="evidence" value="ECO:0007669"/>
    <property type="project" value="TreeGrafter"/>
</dbReference>
<dbReference type="GO" id="GO:0006631">
    <property type="term" value="P:fatty acid metabolic process"/>
    <property type="evidence" value="ECO:0007669"/>
    <property type="project" value="UniProtKB-KW"/>
</dbReference>
<dbReference type="Pfam" id="PF00550">
    <property type="entry name" value="PP-binding"/>
    <property type="match status" value="2"/>
</dbReference>
<gene>
    <name evidence="9" type="ORF">N475_18740</name>
</gene>
<dbReference type="PATRIC" id="fig|1365250.3.peg.3347"/>
<evidence type="ECO:0000259" key="8">
    <source>
        <dbReference type="PROSITE" id="PS50075"/>
    </source>
</evidence>
<keyword evidence="5" id="KW-0276">Fatty acid metabolism</keyword>
<dbReference type="GO" id="GO:0008610">
    <property type="term" value="P:lipid biosynthetic process"/>
    <property type="evidence" value="ECO:0007669"/>
    <property type="project" value="InterPro"/>
</dbReference>
<evidence type="ECO:0000313" key="9">
    <source>
        <dbReference type="EMBL" id="KZN35381.1"/>
    </source>
</evidence>
<dbReference type="FunFam" id="3.40.50.12780:FF:000013">
    <property type="entry name" value="Long-chain-fatty-acid--AMP ligase FadD32"/>
    <property type="match status" value="1"/>
</dbReference>
<dbReference type="InterPro" id="IPR042099">
    <property type="entry name" value="ANL_N_sf"/>
</dbReference>
<comment type="caution">
    <text evidence="9">The sequence shown here is derived from an EMBL/GenBank/DDBJ whole genome shotgun (WGS) entry which is preliminary data.</text>
</comment>